<dbReference type="Pfam" id="PF21530">
    <property type="entry name" value="Pif1_2B_dom"/>
    <property type="match status" value="1"/>
</dbReference>
<name>A0AAV8EJ99_9POAL</name>
<keyword evidence="2" id="KW-0547">Nucleotide-binding</keyword>
<dbReference type="EMBL" id="JAMFTS010000003">
    <property type="protein sequence ID" value="KAJ4778271.1"/>
    <property type="molecule type" value="Genomic_DNA"/>
</dbReference>
<reference evidence="2" key="1">
    <citation type="submission" date="2022-08" db="EMBL/GenBank/DDBJ databases">
        <authorList>
            <person name="Marques A."/>
        </authorList>
    </citation>
    <scope>NUCLEOTIDE SEQUENCE</scope>
    <source>
        <strain evidence="2">RhyPub2mFocal</strain>
        <tissue evidence="2">Leaves</tissue>
    </source>
</reference>
<feature type="domain" description="DNA helicase Pif1-like 2B" evidence="1">
    <location>
        <begin position="12"/>
        <end position="58"/>
    </location>
</feature>
<evidence type="ECO:0000313" key="3">
    <source>
        <dbReference type="Proteomes" id="UP001140206"/>
    </source>
</evidence>
<gene>
    <name evidence="2" type="ORF">LUZ62_062528</name>
</gene>
<protein>
    <submittedName>
        <fullName evidence="2">ATP-dependent DNA helicase PIF1</fullName>
    </submittedName>
</protein>
<dbReference type="SUPFAM" id="SSF52540">
    <property type="entry name" value="P-loop containing nucleoside triphosphate hydrolases"/>
    <property type="match status" value="1"/>
</dbReference>
<evidence type="ECO:0000259" key="1">
    <source>
        <dbReference type="Pfam" id="PF21530"/>
    </source>
</evidence>
<dbReference type="GO" id="GO:0005657">
    <property type="term" value="C:replication fork"/>
    <property type="evidence" value="ECO:0007669"/>
    <property type="project" value="TreeGrafter"/>
</dbReference>
<sequence>MSDDLRSIYPIEFLNTINGGSLPSNRLILKVGAPVMLLRNIDQPNGLCNGTRAIVTDLGRRIIQVKIITGISTDKVICVLRILFIHKSKSLPFVMRRRQFPVKLCYVITINKSQGQSLNTIGLYLPEPVFSHGQLYVALSRMTSPDGLKILIQNEDDMYIGHTKNIVYKEIFTLLDASYDDTPDILPTLKTTNISDIKVLGLIPAFHSVPSQIAAEDTDHEEMWVFHYACCNYNYLYLCVCLCVHE</sequence>
<keyword evidence="2" id="KW-0347">Helicase</keyword>
<comment type="caution">
    <text evidence="2">The sequence shown here is derived from an EMBL/GenBank/DDBJ whole genome shotgun (WGS) entry which is preliminary data.</text>
</comment>
<proteinExistence type="predicted"/>
<organism evidence="2 3">
    <name type="scientific">Rhynchospora pubera</name>
    <dbReference type="NCBI Taxonomy" id="906938"/>
    <lineage>
        <taxon>Eukaryota</taxon>
        <taxon>Viridiplantae</taxon>
        <taxon>Streptophyta</taxon>
        <taxon>Embryophyta</taxon>
        <taxon>Tracheophyta</taxon>
        <taxon>Spermatophyta</taxon>
        <taxon>Magnoliopsida</taxon>
        <taxon>Liliopsida</taxon>
        <taxon>Poales</taxon>
        <taxon>Cyperaceae</taxon>
        <taxon>Cyperoideae</taxon>
        <taxon>Rhynchosporeae</taxon>
        <taxon>Rhynchospora</taxon>
    </lineage>
</organism>
<keyword evidence="3" id="KW-1185">Reference proteome</keyword>
<dbReference type="AlphaFoldDB" id="A0AAV8EJ99"/>
<dbReference type="CDD" id="cd18809">
    <property type="entry name" value="SF1_C_RecD"/>
    <property type="match status" value="1"/>
</dbReference>
<evidence type="ECO:0000313" key="2">
    <source>
        <dbReference type="EMBL" id="KAJ4778271.1"/>
    </source>
</evidence>
<dbReference type="GO" id="GO:0006260">
    <property type="term" value="P:DNA replication"/>
    <property type="evidence" value="ECO:0007669"/>
    <property type="project" value="TreeGrafter"/>
</dbReference>
<accession>A0AAV8EJ99</accession>
<dbReference type="PANTHER" id="PTHR23274">
    <property type="entry name" value="DNA HELICASE-RELATED"/>
    <property type="match status" value="1"/>
</dbReference>
<dbReference type="GO" id="GO:0004386">
    <property type="term" value="F:helicase activity"/>
    <property type="evidence" value="ECO:0007669"/>
    <property type="project" value="UniProtKB-KW"/>
</dbReference>
<dbReference type="InterPro" id="IPR027417">
    <property type="entry name" value="P-loop_NTPase"/>
</dbReference>
<keyword evidence="2" id="KW-0067">ATP-binding</keyword>
<dbReference type="PANTHER" id="PTHR23274:SF53">
    <property type="entry name" value="ATP-DEPENDENT DNA HELICASE"/>
    <property type="match status" value="1"/>
</dbReference>
<dbReference type="FunFam" id="3.40.50.300:FF:002884">
    <property type="entry name" value="ATP-dependent DNA helicase"/>
    <property type="match status" value="1"/>
</dbReference>
<dbReference type="InterPro" id="IPR049163">
    <property type="entry name" value="Pif1-like_2B_dom"/>
</dbReference>
<keyword evidence="2" id="KW-0378">Hydrolase</keyword>
<dbReference type="Proteomes" id="UP001140206">
    <property type="component" value="Chromosome 3"/>
</dbReference>